<dbReference type="PRINTS" id="PR00973">
    <property type="entry name" value="RIBOSOMALS17"/>
</dbReference>
<dbReference type="EMBL" id="KT007036">
    <property type="protein sequence ID" value="AKQ04357.1"/>
    <property type="molecule type" value="Genomic_DNA"/>
</dbReference>
<keyword evidence="4 6" id="KW-0689">Ribosomal protein</keyword>
<dbReference type="GO" id="GO:0003735">
    <property type="term" value="F:structural constituent of ribosome"/>
    <property type="evidence" value="ECO:0007669"/>
    <property type="project" value="InterPro"/>
</dbReference>
<evidence type="ECO:0000256" key="7">
    <source>
        <dbReference type="SAM" id="MobiDB-lite"/>
    </source>
</evidence>
<dbReference type="HAMAP" id="MF_01345_B">
    <property type="entry name" value="Ribosomal_uS17_B"/>
    <property type="match status" value="1"/>
</dbReference>
<comment type="similarity">
    <text evidence="1 6">Belongs to the universal ribosomal protein uS17 family.</text>
</comment>
<evidence type="ECO:0000256" key="5">
    <source>
        <dbReference type="ARBA" id="ARBA00023274"/>
    </source>
</evidence>
<dbReference type="GO" id="GO:0019843">
    <property type="term" value="F:rRNA binding"/>
    <property type="evidence" value="ECO:0007669"/>
    <property type="project" value="UniProtKB-UniRule"/>
</dbReference>
<feature type="compositionally biased region" description="Basic residues" evidence="7">
    <location>
        <begin position="101"/>
        <end position="112"/>
    </location>
</feature>
<gene>
    <name evidence="6" type="primary">rpsQ</name>
</gene>
<comment type="function">
    <text evidence="6">One of the primary rRNA binding proteins, it binds specifically to the 5'-end of 16S ribosomal RNA.</text>
</comment>
<dbReference type="AlphaFoldDB" id="A0A0H4TCV3"/>
<dbReference type="CDD" id="cd00364">
    <property type="entry name" value="Ribosomal_uS17"/>
    <property type="match status" value="1"/>
</dbReference>
<name>A0A0H4TCV3_9BACT</name>
<evidence type="ECO:0000313" key="8">
    <source>
        <dbReference type="EMBL" id="AKQ04357.1"/>
    </source>
</evidence>
<feature type="compositionally biased region" description="Basic and acidic residues" evidence="7">
    <location>
        <begin position="82"/>
        <end position="92"/>
    </location>
</feature>
<evidence type="ECO:0000256" key="2">
    <source>
        <dbReference type="ARBA" id="ARBA00022730"/>
    </source>
</evidence>
<protein>
    <recommendedName>
        <fullName evidence="6">Small ribosomal subunit protein uS17</fullName>
    </recommendedName>
</protein>
<organism evidence="8">
    <name type="scientific">uncultured Microgenomates bacterium Rifle_16ft_4_minimus_5036</name>
    <dbReference type="NCBI Taxonomy" id="1665119"/>
    <lineage>
        <taxon>Bacteria</taxon>
        <taxon>Candidatus Microgenomatota</taxon>
        <taxon>environmental samples</taxon>
    </lineage>
</organism>
<evidence type="ECO:0000256" key="6">
    <source>
        <dbReference type="HAMAP-Rule" id="MF_01345"/>
    </source>
</evidence>
<dbReference type="Pfam" id="PF00366">
    <property type="entry name" value="Ribosomal_S17"/>
    <property type="match status" value="1"/>
</dbReference>
<dbReference type="GO" id="GO:0022627">
    <property type="term" value="C:cytosolic small ribosomal subunit"/>
    <property type="evidence" value="ECO:0007669"/>
    <property type="project" value="TreeGrafter"/>
</dbReference>
<keyword evidence="5 6" id="KW-0687">Ribonucleoprotein</keyword>
<dbReference type="InterPro" id="IPR012340">
    <property type="entry name" value="NA-bd_OB-fold"/>
</dbReference>
<evidence type="ECO:0000256" key="3">
    <source>
        <dbReference type="ARBA" id="ARBA00022884"/>
    </source>
</evidence>
<dbReference type="GO" id="GO:0006412">
    <property type="term" value="P:translation"/>
    <property type="evidence" value="ECO:0007669"/>
    <property type="project" value="UniProtKB-UniRule"/>
</dbReference>
<feature type="region of interest" description="Disordered" evidence="7">
    <location>
        <begin position="82"/>
        <end position="112"/>
    </location>
</feature>
<evidence type="ECO:0000256" key="1">
    <source>
        <dbReference type="ARBA" id="ARBA00010254"/>
    </source>
</evidence>
<accession>A0A0H4TCV3</accession>
<dbReference type="PANTHER" id="PTHR10744:SF1">
    <property type="entry name" value="SMALL RIBOSOMAL SUBUNIT PROTEIN US17M"/>
    <property type="match status" value="1"/>
</dbReference>
<dbReference type="Gene3D" id="2.40.50.140">
    <property type="entry name" value="Nucleic acid-binding proteins"/>
    <property type="match status" value="1"/>
</dbReference>
<evidence type="ECO:0000256" key="4">
    <source>
        <dbReference type="ARBA" id="ARBA00022980"/>
    </source>
</evidence>
<comment type="subunit">
    <text evidence="6">Part of the 30S ribosomal subunit.</text>
</comment>
<dbReference type="InterPro" id="IPR000266">
    <property type="entry name" value="Ribosomal_uS17"/>
</dbReference>
<dbReference type="SUPFAM" id="SSF50249">
    <property type="entry name" value="Nucleic acid-binding proteins"/>
    <property type="match status" value="1"/>
</dbReference>
<proteinExistence type="inferred from homology"/>
<dbReference type="InterPro" id="IPR019984">
    <property type="entry name" value="Ribosomal_uS17_bact/chlr"/>
</dbReference>
<dbReference type="PANTHER" id="PTHR10744">
    <property type="entry name" value="40S RIBOSOMAL PROTEIN S11 FAMILY MEMBER"/>
    <property type="match status" value="1"/>
</dbReference>
<sequence>MKIFTGHVIDTKMTNTATVEVERVVAHPVYKKRIRKVKKYHVHDEIGAEKGQIVHFVASKPYSKLKKWKIIEVVIDAKDKKVKAKDSKDSTQKNKNTKTAVNKKKGKKTGKK</sequence>
<reference evidence="8" key="1">
    <citation type="journal article" date="2015" name="ISME J.">
        <title>Aquifer environment selects for microbial species cohorts in sediment and groundwater.</title>
        <authorList>
            <person name="Hug L.A."/>
            <person name="Thomas B.C."/>
            <person name="Brown C.T."/>
            <person name="Frischkorn K.R."/>
            <person name="Williams K.H."/>
            <person name="Tringe S.G."/>
            <person name="Banfield J.F."/>
        </authorList>
    </citation>
    <scope>NUCLEOTIDE SEQUENCE</scope>
</reference>
<keyword evidence="2 6" id="KW-0699">rRNA-binding</keyword>
<keyword evidence="3 6" id="KW-0694">RNA-binding</keyword>